<keyword evidence="2" id="KW-1185">Reference proteome</keyword>
<reference evidence="1 2" key="1">
    <citation type="journal article" date="2021" name="BMC Biol.">
        <title>Horizontally acquired antibacterial genes associated with adaptive radiation of ladybird beetles.</title>
        <authorList>
            <person name="Li H.S."/>
            <person name="Tang X.F."/>
            <person name="Huang Y.H."/>
            <person name="Xu Z.Y."/>
            <person name="Chen M.L."/>
            <person name="Du X.Y."/>
            <person name="Qiu B.Y."/>
            <person name="Chen P.T."/>
            <person name="Zhang W."/>
            <person name="Slipinski A."/>
            <person name="Escalona H.E."/>
            <person name="Waterhouse R.M."/>
            <person name="Zwick A."/>
            <person name="Pang H."/>
        </authorList>
    </citation>
    <scope>NUCLEOTIDE SEQUENCE [LARGE SCALE GENOMIC DNA]</scope>
    <source>
        <strain evidence="1">SYSU2018</strain>
    </source>
</reference>
<organism evidence="1 2">
    <name type="scientific">Cryptolaemus montrouzieri</name>
    <dbReference type="NCBI Taxonomy" id="559131"/>
    <lineage>
        <taxon>Eukaryota</taxon>
        <taxon>Metazoa</taxon>
        <taxon>Ecdysozoa</taxon>
        <taxon>Arthropoda</taxon>
        <taxon>Hexapoda</taxon>
        <taxon>Insecta</taxon>
        <taxon>Pterygota</taxon>
        <taxon>Neoptera</taxon>
        <taxon>Endopterygota</taxon>
        <taxon>Coleoptera</taxon>
        <taxon>Polyphaga</taxon>
        <taxon>Cucujiformia</taxon>
        <taxon>Coccinelloidea</taxon>
        <taxon>Coccinellidae</taxon>
        <taxon>Scymninae</taxon>
        <taxon>Scymnini</taxon>
        <taxon>Cryptolaemus</taxon>
    </lineage>
</organism>
<evidence type="ECO:0000313" key="1">
    <source>
        <dbReference type="EMBL" id="KAL3287679.1"/>
    </source>
</evidence>
<accession>A0ABD2PA09</accession>
<dbReference type="EMBL" id="JABFTP020000185">
    <property type="protein sequence ID" value="KAL3287679.1"/>
    <property type="molecule type" value="Genomic_DNA"/>
</dbReference>
<name>A0ABD2PA09_9CUCU</name>
<protein>
    <submittedName>
        <fullName evidence="1">Uncharacterized protein</fullName>
    </submittedName>
</protein>
<gene>
    <name evidence="1" type="ORF">HHI36_002146</name>
</gene>
<dbReference type="Proteomes" id="UP001516400">
    <property type="component" value="Unassembled WGS sequence"/>
</dbReference>
<proteinExistence type="predicted"/>
<evidence type="ECO:0000313" key="2">
    <source>
        <dbReference type="Proteomes" id="UP001516400"/>
    </source>
</evidence>
<comment type="caution">
    <text evidence="1">The sequence shown here is derived from an EMBL/GenBank/DDBJ whole genome shotgun (WGS) entry which is preliminary data.</text>
</comment>
<sequence>MCFACFFTRFMKKSLTFCPKLIKERTFILETKSESVRTIYLPKLSMVSSISSLIYQAQLQKSIKMNIKQDSMIILITNNYSAYKTKLNHSISQNGSIHITNS</sequence>
<dbReference type="AlphaFoldDB" id="A0ABD2PA09"/>